<dbReference type="EMBL" id="JAGFNK010000031">
    <property type="protein sequence ID" value="KAI9510947.1"/>
    <property type="molecule type" value="Genomic_DNA"/>
</dbReference>
<comment type="caution">
    <text evidence="1">The sequence shown here is derived from an EMBL/GenBank/DDBJ whole genome shotgun (WGS) entry which is preliminary data.</text>
</comment>
<evidence type="ECO:0000313" key="1">
    <source>
        <dbReference type="EMBL" id="KAI9510947.1"/>
    </source>
</evidence>
<organism evidence="1 2">
    <name type="scientific">Russula earlei</name>
    <dbReference type="NCBI Taxonomy" id="71964"/>
    <lineage>
        <taxon>Eukaryota</taxon>
        <taxon>Fungi</taxon>
        <taxon>Dikarya</taxon>
        <taxon>Basidiomycota</taxon>
        <taxon>Agaricomycotina</taxon>
        <taxon>Agaricomycetes</taxon>
        <taxon>Russulales</taxon>
        <taxon>Russulaceae</taxon>
        <taxon>Russula</taxon>
    </lineage>
</organism>
<protein>
    <submittedName>
        <fullName evidence="1">Uncharacterized protein</fullName>
    </submittedName>
</protein>
<keyword evidence="2" id="KW-1185">Reference proteome</keyword>
<reference evidence="1" key="1">
    <citation type="submission" date="2021-03" db="EMBL/GenBank/DDBJ databases">
        <title>Evolutionary priming and transition to the ectomycorrhizal habit in an iconic lineage of mushroom-forming fungi: is preadaptation a requirement?</title>
        <authorList>
            <consortium name="DOE Joint Genome Institute"/>
            <person name="Looney B.P."/>
            <person name="Miyauchi S."/>
            <person name="Morin E."/>
            <person name="Drula E."/>
            <person name="Courty P.E."/>
            <person name="Chicoki N."/>
            <person name="Fauchery L."/>
            <person name="Kohler A."/>
            <person name="Kuo A."/>
            <person name="LaButti K."/>
            <person name="Pangilinan J."/>
            <person name="Lipzen A."/>
            <person name="Riley R."/>
            <person name="Andreopoulos W."/>
            <person name="He G."/>
            <person name="Johnson J."/>
            <person name="Barry K.W."/>
            <person name="Grigoriev I.V."/>
            <person name="Nagy L."/>
            <person name="Hibbett D."/>
            <person name="Henrissat B."/>
            <person name="Matheny P.B."/>
            <person name="Labbe J."/>
            <person name="Martin A.F."/>
        </authorList>
    </citation>
    <scope>NUCLEOTIDE SEQUENCE</scope>
    <source>
        <strain evidence="1">BPL698</strain>
    </source>
</reference>
<dbReference type="Proteomes" id="UP001207468">
    <property type="component" value="Unassembled WGS sequence"/>
</dbReference>
<accession>A0ACC0UJD5</accession>
<gene>
    <name evidence="1" type="ORF">F5148DRAFT_1175405</name>
</gene>
<name>A0ACC0UJD5_9AGAM</name>
<proteinExistence type="predicted"/>
<sequence length="104" mass="11667">MAREARWECEKVWADRFPPMFPDDPGEEGGAVDCAWLEAHPGVSLRKHCNARCTPWYTRDCRGARLLSYGRTTTSQRKAESCMLPSRSGSVAPVSYGLNYGKIL</sequence>
<evidence type="ECO:0000313" key="2">
    <source>
        <dbReference type="Proteomes" id="UP001207468"/>
    </source>
</evidence>